<reference evidence="6 7" key="1">
    <citation type="submission" date="2016-10" db="EMBL/GenBank/DDBJ databases">
        <authorList>
            <person name="de Groot N.N."/>
        </authorList>
    </citation>
    <scope>NUCLEOTIDE SEQUENCE [LARGE SCALE GENOMIC DNA]</scope>
    <source>
        <strain evidence="6 7">DSM 527</strain>
    </source>
</reference>
<gene>
    <name evidence="6" type="ORF">SAMN04488121_11037</name>
</gene>
<evidence type="ECO:0000256" key="4">
    <source>
        <dbReference type="PIRSR" id="PIRSR600514-1"/>
    </source>
</evidence>
<dbReference type="AlphaFoldDB" id="A0A1G8AYD4"/>
<dbReference type="Proteomes" id="UP000199045">
    <property type="component" value="Unassembled WGS sequence"/>
</dbReference>
<dbReference type="PRINTS" id="PR00745">
    <property type="entry name" value="GLHYDRLASE39"/>
</dbReference>
<feature type="active site" description="Proton donor" evidence="4">
    <location>
        <position position="217"/>
    </location>
</feature>
<dbReference type="PANTHER" id="PTHR12631">
    <property type="entry name" value="ALPHA-L-IDURONIDASE"/>
    <property type="match status" value="1"/>
</dbReference>
<protein>
    <submittedName>
        <fullName evidence="6">Xylan 1,4-beta-xylosidase</fullName>
    </submittedName>
</protein>
<dbReference type="OrthoDB" id="9776971at2"/>
<keyword evidence="2" id="KW-0378">Hydrolase</keyword>
<dbReference type="RefSeq" id="WP_089837610.1">
    <property type="nucleotide sequence ID" value="NZ_FNBN01000010.1"/>
</dbReference>
<dbReference type="InterPro" id="IPR051923">
    <property type="entry name" value="Glycosyl_Hydrolase_39"/>
</dbReference>
<dbReference type="GO" id="GO:0005975">
    <property type="term" value="P:carbohydrate metabolic process"/>
    <property type="evidence" value="ECO:0007669"/>
    <property type="project" value="InterPro"/>
</dbReference>
<dbReference type="InterPro" id="IPR017853">
    <property type="entry name" value="GH"/>
</dbReference>
<evidence type="ECO:0000256" key="3">
    <source>
        <dbReference type="ARBA" id="ARBA00023295"/>
    </source>
</evidence>
<proteinExistence type="inferred from homology"/>
<evidence type="ECO:0000313" key="7">
    <source>
        <dbReference type="Proteomes" id="UP000199045"/>
    </source>
</evidence>
<evidence type="ECO:0000256" key="2">
    <source>
        <dbReference type="ARBA" id="ARBA00022801"/>
    </source>
</evidence>
<dbReference type="SUPFAM" id="SSF51445">
    <property type="entry name" value="(Trans)glycosidases"/>
    <property type="match status" value="1"/>
</dbReference>
<sequence>MFKKYVLVCQYFIATTIFYLLVFTPGTYAQQHLTSAQSTATIHVDLNKTLGPMYPAWAWFGYDEPNYTYMKDGKKLLSEIAALSPVPVYVRAHSLLVTGDGKAALKWGSTNAYTEDANGNPVYNWSIIDSIFDTYVQRGMKPLAQIGFMPQALSTRPTPYRHFWKPGDPYSDIITGWAYPPKDYKKWAELVYQWVKHSVQRYGQKEVESWYWELWNEPNGFYWKASMEEFFKLYDYTADAVKRALPTAKIGGINVAGTGSQGAQQWLHAFVKHCFSDTNYVTKKIGAPVDAILFHAKGSPRLVDGHVQMNMGTQLRDIETGFKLVASYPQLKNIPIIIGESDPEGCAACGMHTNPENAYRNGTMYSSYTAASFAREYALADLYKVNFKGAVSWSFEFENQPWFFGFRDLATNGVDKPVLNVFRMFGMMHGKRVNLTSDQGYDLRTAVDSSFRRTYPDINGMACKDAHEATVMLWNYHDDDVKQTAKQVTVQLKGLPQQVYMHHYRIDDEHSNSYETWKKIGSPQNPSAEQIAQLEKAGQLQLQDSPQWIKTENGETAIRMTLPSQGVSLLKFDW</sequence>
<dbReference type="InterPro" id="IPR000514">
    <property type="entry name" value="Glyco_hydro_39"/>
</dbReference>
<keyword evidence="3" id="KW-0326">Glycosidase</keyword>
<accession>A0A1G8AYD4</accession>
<dbReference type="Gene3D" id="2.60.40.1500">
    <property type="entry name" value="Glycosyl hydrolase domain, family 39"/>
    <property type="match status" value="1"/>
</dbReference>
<dbReference type="SUPFAM" id="SSF51011">
    <property type="entry name" value="Glycosyl hydrolase domain"/>
    <property type="match status" value="1"/>
</dbReference>
<evidence type="ECO:0000313" key="6">
    <source>
        <dbReference type="EMBL" id="SDH25907.1"/>
    </source>
</evidence>
<organism evidence="6 7">
    <name type="scientific">Chitinophaga filiformis</name>
    <name type="common">Myxococcus filiformis</name>
    <name type="synonym">Flexibacter filiformis</name>
    <dbReference type="NCBI Taxonomy" id="104663"/>
    <lineage>
        <taxon>Bacteria</taxon>
        <taxon>Pseudomonadati</taxon>
        <taxon>Bacteroidota</taxon>
        <taxon>Chitinophagia</taxon>
        <taxon>Chitinophagales</taxon>
        <taxon>Chitinophagaceae</taxon>
        <taxon>Chitinophaga</taxon>
    </lineage>
</organism>
<comment type="similarity">
    <text evidence="1">Belongs to the glycosyl hydrolase 39 family.</text>
</comment>
<feature type="domain" description="Glycosyl hydrolases family 39 N-terminal catalytic" evidence="5">
    <location>
        <begin position="42"/>
        <end position="538"/>
    </location>
</feature>
<dbReference type="Pfam" id="PF01229">
    <property type="entry name" value="Glyco_hydro_39"/>
    <property type="match status" value="1"/>
</dbReference>
<evidence type="ECO:0000259" key="5">
    <source>
        <dbReference type="Pfam" id="PF01229"/>
    </source>
</evidence>
<dbReference type="PANTHER" id="PTHR12631:SF8">
    <property type="entry name" value="ALPHA-L-IDURONIDASE"/>
    <property type="match status" value="1"/>
</dbReference>
<dbReference type="GO" id="GO:0004553">
    <property type="term" value="F:hydrolase activity, hydrolyzing O-glycosyl compounds"/>
    <property type="evidence" value="ECO:0007669"/>
    <property type="project" value="InterPro"/>
</dbReference>
<name>A0A1G8AYD4_CHIFI</name>
<dbReference type="STRING" id="104663.SAMN04488121_11037"/>
<evidence type="ECO:0000256" key="1">
    <source>
        <dbReference type="ARBA" id="ARBA00008875"/>
    </source>
</evidence>
<dbReference type="InterPro" id="IPR049166">
    <property type="entry name" value="GH39_cat"/>
</dbReference>
<dbReference type="EMBL" id="FNBN01000010">
    <property type="protein sequence ID" value="SDH25907.1"/>
    <property type="molecule type" value="Genomic_DNA"/>
</dbReference>
<dbReference type="Gene3D" id="3.20.20.80">
    <property type="entry name" value="Glycosidases"/>
    <property type="match status" value="1"/>
</dbReference>